<evidence type="ECO:0000313" key="3">
    <source>
        <dbReference type="EMBL" id="KAK1384006.1"/>
    </source>
</evidence>
<proteinExistence type="predicted"/>
<accession>A0AAD8IEG4</accession>
<dbReference type="PANTHER" id="PTHR33463">
    <property type="entry name" value="NB-ARC DOMAIN-CONTAINING PROTEIN-RELATED"/>
    <property type="match status" value="1"/>
</dbReference>
<keyword evidence="4" id="KW-1185">Reference proteome</keyword>
<sequence length="199" mass="23152">MNKKPITLFKLRAIILRDLPNLKRFFSSANYEFYMPALEHVEVDNCGLFTTLFTCPVSKNLQQLQFLHVYNCRLLEGIVEDARGTETSDTDDKIINLSGLLEVVLADLPNLKSFGLSVSHVFSMPELLYFRLFRCPHVENFTSLKTRGLVSVDSEWHRRKTVLHLNDFARQYRQRCDSAEDQPLRAAFLLFPWSCPWAY</sequence>
<dbReference type="PANTHER" id="PTHR33463:SF209">
    <property type="entry name" value="DISEASE RESISTANCE PROTEIN RPS2-LIKE"/>
    <property type="match status" value="1"/>
</dbReference>
<organism evidence="3 4">
    <name type="scientific">Heracleum sosnowskyi</name>
    <dbReference type="NCBI Taxonomy" id="360622"/>
    <lineage>
        <taxon>Eukaryota</taxon>
        <taxon>Viridiplantae</taxon>
        <taxon>Streptophyta</taxon>
        <taxon>Embryophyta</taxon>
        <taxon>Tracheophyta</taxon>
        <taxon>Spermatophyta</taxon>
        <taxon>Magnoliopsida</taxon>
        <taxon>eudicotyledons</taxon>
        <taxon>Gunneridae</taxon>
        <taxon>Pentapetalae</taxon>
        <taxon>asterids</taxon>
        <taxon>campanulids</taxon>
        <taxon>Apiales</taxon>
        <taxon>Apiaceae</taxon>
        <taxon>Apioideae</taxon>
        <taxon>apioid superclade</taxon>
        <taxon>Tordylieae</taxon>
        <taxon>Tordyliinae</taxon>
        <taxon>Heracleum</taxon>
    </lineage>
</organism>
<dbReference type="Pfam" id="PF23247">
    <property type="entry name" value="LRR_RPS2"/>
    <property type="match status" value="1"/>
</dbReference>
<protein>
    <recommendedName>
        <fullName evidence="2">Disease resistance protein At4g27190-like leucine-rich repeats domain-containing protein</fullName>
    </recommendedName>
</protein>
<keyword evidence="1" id="KW-0611">Plant defense</keyword>
<dbReference type="InterPro" id="IPR050905">
    <property type="entry name" value="Plant_NBS-LRR"/>
</dbReference>
<dbReference type="Gene3D" id="3.80.10.10">
    <property type="entry name" value="Ribonuclease Inhibitor"/>
    <property type="match status" value="1"/>
</dbReference>
<dbReference type="Proteomes" id="UP001237642">
    <property type="component" value="Unassembled WGS sequence"/>
</dbReference>
<evidence type="ECO:0000313" key="4">
    <source>
        <dbReference type="Proteomes" id="UP001237642"/>
    </source>
</evidence>
<name>A0AAD8IEG4_9APIA</name>
<dbReference type="AlphaFoldDB" id="A0AAD8IEG4"/>
<gene>
    <name evidence="3" type="ORF">POM88_021741</name>
</gene>
<dbReference type="InterPro" id="IPR057135">
    <property type="entry name" value="At4g27190-like_LRR"/>
</dbReference>
<reference evidence="3" key="2">
    <citation type="submission" date="2023-05" db="EMBL/GenBank/DDBJ databases">
        <authorList>
            <person name="Schelkunov M.I."/>
        </authorList>
    </citation>
    <scope>NUCLEOTIDE SEQUENCE</scope>
    <source>
        <strain evidence="3">Hsosn_3</strain>
        <tissue evidence="3">Leaf</tissue>
    </source>
</reference>
<dbReference type="EMBL" id="JAUIZM010000005">
    <property type="protein sequence ID" value="KAK1384006.1"/>
    <property type="molecule type" value="Genomic_DNA"/>
</dbReference>
<dbReference type="SUPFAM" id="SSF52047">
    <property type="entry name" value="RNI-like"/>
    <property type="match status" value="1"/>
</dbReference>
<reference evidence="3" key="1">
    <citation type="submission" date="2023-02" db="EMBL/GenBank/DDBJ databases">
        <title>Genome of toxic invasive species Heracleum sosnowskyi carries increased number of genes despite the absence of recent whole-genome duplications.</title>
        <authorList>
            <person name="Schelkunov M."/>
            <person name="Shtratnikova V."/>
            <person name="Makarenko M."/>
            <person name="Klepikova A."/>
            <person name="Omelchenko D."/>
            <person name="Novikova G."/>
            <person name="Obukhova E."/>
            <person name="Bogdanov V."/>
            <person name="Penin A."/>
            <person name="Logacheva M."/>
        </authorList>
    </citation>
    <scope>NUCLEOTIDE SEQUENCE</scope>
    <source>
        <strain evidence="3">Hsosn_3</strain>
        <tissue evidence="3">Leaf</tissue>
    </source>
</reference>
<dbReference type="InterPro" id="IPR032675">
    <property type="entry name" value="LRR_dom_sf"/>
</dbReference>
<comment type="caution">
    <text evidence="3">The sequence shown here is derived from an EMBL/GenBank/DDBJ whole genome shotgun (WGS) entry which is preliminary data.</text>
</comment>
<feature type="domain" description="Disease resistance protein At4g27190-like leucine-rich repeats" evidence="2">
    <location>
        <begin position="6"/>
        <end position="73"/>
    </location>
</feature>
<evidence type="ECO:0000259" key="2">
    <source>
        <dbReference type="Pfam" id="PF23247"/>
    </source>
</evidence>
<evidence type="ECO:0000256" key="1">
    <source>
        <dbReference type="ARBA" id="ARBA00022821"/>
    </source>
</evidence>